<proteinExistence type="predicted"/>
<organism evidence="1 2">
    <name type="scientific">Oedothorax gibbosus</name>
    <dbReference type="NCBI Taxonomy" id="931172"/>
    <lineage>
        <taxon>Eukaryota</taxon>
        <taxon>Metazoa</taxon>
        <taxon>Ecdysozoa</taxon>
        <taxon>Arthropoda</taxon>
        <taxon>Chelicerata</taxon>
        <taxon>Arachnida</taxon>
        <taxon>Araneae</taxon>
        <taxon>Araneomorphae</taxon>
        <taxon>Entelegynae</taxon>
        <taxon>Araneoidea</taxon>
        <taxon>Linyphiidae</taxon>
        <taxon>Erigoninae</taxon>
        <taxon>Oedothorax</taxon>
    </lineage>
</organism>
<comment type="caution">
    <text evidence="1">The sequence shown here is derived from an EMBL/GenBank/DDBJ whole genome shotgun (WGS) entry which is preliminary data.</text>
</comment>
<protein>
    <submittedName>
        <fullName evidence="1">Uncharacterized protein</fullName>
    </submittedName>
</protein>
<evidence type="ECO:0000313" key="1">
    <source>
        <dbReference type="EMBL" id="KAG8197865.1"/>
    </source>
</evidence>
<accession>A0AAV6VME7</accession>
<keyword evidence="2" id="KW-1185">Reference proteome</keyword>
<gene>
    <name evidence="1" type="ORF">JTE90_024264</name>
</gene>
<evidence type="ECO:0000313" key="2">
    <source>
        <dbReference type="Proteomes" id="UP000827092"/>
    </source>
</evidence>
<dbReference type="Proteomes" id="UP000827092">
    <property type="component" value="Unassembled WGS sequence"/>
</dbReference>
<name>A0AAV6VME7_9ARAC</name>
<dbReference type="EMBL" id="JAFNEN010000048">
    <property type="protein sequence ID" value="KAG8197865.1"/>
    <property type="molecule type" value="Genomic_DNA"/>
</dbReference>
<reference evidence="1 2" key="1">
    <citation type="journal article" date="2022" name="Nat. Ecol. Evol.">
        <title>A masculinizing supergene underlies an exaggerated male reproductive morph in a spider.</title>
        <authorList>
            <person name="Hendrickx F."/>
            <person name="De Corte Z."/>
            <person name="Sonet G."/>
            <person name="Van Belleghem S.M."/>
            <person name="Kostlbacher S."/>
            <person name="Vangestel C."/>
        </authorList>
    </citation>
    <scope>NUCLEOTIDE SEQUENCE [LARGE SCALE GENOMIC DNA]</scope>
    <source>
        <strain evidence="1">W744_W776</strain>
    </source>
</reference>
<dbReference type="AlphaFoldDB" id="A0AAV6VME7"/>
<sequence>MPLGILSIPRLMIQVKSWNLRGTRLTGITANAFNLRNGTGESGKSGFLAQLRGVLLASGSEKLSCISPVTILMAAVINEVPRSSGGNLARKRGFALRSSDKVKCGGLS</sequence>